<gene>
    <name evidence="4" type="primary">LOC111146385</name>
</gene>
<keyword evidence="2" id="KW-1133">Transmembrane helix</keyword>
<accession>A0A2Y9J9H0</accession>
<keyword evidence="3" id="KW-1185">Reference proteome</keyword>
<dbReference type="RefSeq" id="XP_022357627.1">
    <property type="nucleotide sequence ID" value="XM_022501919.1"/>
</dbReference>
<organism evidence="3 4">
    <name type="scientific">Enhydra lutris kenyoni</name>
    <name type="common">northern sea otter</name>
    <dbReference type="NCBI Taxonomy" id="391180"/>
    <lineage>
        <taxon>Eukaryota</taxon>
        <taxon>Metazoa</taxon>
        <taxon>Chordata</taxon>
        <taxon>Craniata</taxon>
        <taxon>Vertebrata</taxon>
        <taxon>Euteleostomi</taxon>
        <taxon>Mammalia</taxon>
        <taxon>Eutheria</taxon>
        <taxon>Laurasiatheria</taxon>
        <taxon>Carnivora</taxon>
        <taxon>Caniformia</taxon>
        <taxon>Musteloidea</taxon>
        <taxon>Mustelidae</taxon>
        <taxon>Lutrinae</taxon>
        <taxon>Enhydra</taxon>
    </lineage>
</organism>
<reference evidence="4" key="1">
    <citation type="submission" date="2025-08" db="UniProtKB">
        <authorList>
            <consortium name="RefSeq"/>
        </authorList>
    </citation>
    <scope>IDENTIFICATION</scope>
    <source>
        <tissue evidence="4">Blood</tissue>
    </source>
</reference>
<keyword evidence="2 4" id="KW-0812">Transmembrane</keyword>
<dbReference type="OrthoDB" id="8879801at2759"/>
<evidence type="ECO:0000256" key="1">
    <source>
        <dbReference type="SAM" id="MobiDB-lite"/>
    </source>
</evidence>
<dbReference type="InterPro" id="IPR033223">
    <property type="entry name" value="TTMP"/>
</dbReference>
<evidence type="ECO:0000256" key="2">
    <source>
        <dbReference type="SAM" id="Phobius"/>
    </source>
</evidence>
<dbReference type="AlphaFoldDB" id="A0A2Y9J9H0"/>
<evidence type="ECO:0000313" key="4">
    <source>
        <dbReference type="RefSeq" id="XP_022357627.1"/>
    </source>
</evidence>
<dbReference type="STRING" id="391180.A0A2Y9J9H0"/>
<feature type="region of interest" description="Disordered" evidence="1">
    <location>
        <begin position="91"/>
        <end position="134"/>
    </location>
</feature>
<dbReference type="PANTHER" id="PTHR14636:SF1">
    <property type="entry name" value="TPA-INDUCED TRANSMEMBRANE PROTEIN"/>
    <property type="match status" value="1"/>
</dbReference>
<dbReference type="PANTHER" id="PTHR14636">
    <property type="entry name" value="TPA-INDUCED TRANSMEMBRANE PROTEIN"/>
    <property type="match status" value="1"/>
</dbReference>
<protein>
    <submittedName>
        <fullName evidence="4">TPA-induced transmembrane protein</fullName>
    </submittedName>
</protein>
<feature type="region of interest" description="Disordered" evidence="1">
    <location>
        <begin position="1"/>
        <end position="53"/>
    </location>
</feature>
<feature type="transmembrane region" description="Helical" evidence="2">
    <location>
        <begin position="221"/>
        <end position="248"/>
    </location>
</feature>
<dbReference type="Proteomes" id="UP000248482">
    <property type="component" value="Unplaced"/>
</dbReference>
<evidence type="ECO:0000313" key="3">
    <source>
        <dbReference type="Proteomes" id="UP000248482"/>
    </source>
</evidence>
<proteinExistence type="predicted"/>
<keyword evidence="2" id="KW-0472">Membrane</keyword>
<feature type="compositionally biased region" description="Basic residues" evidence="1">
    <location>
        <begin position="39"/>
        <end position="48"/>
    </location>
</feature>
<dbReference type="KEGG" id="elk:111146385"/>
<feature type="compositionally biased region" description="Basic residues" evidence="1">
    <location>
        <begin position="112"/>
        <end position="129"/>
    </location>
</feature>
<name>A0A2Y9J9H0_ENHLU</name>
<sequence>MLHAELSTGNSQAEKAGRALAAGGSRTPPRPLSSAAPRCRAHPGHSRHPAGPSAPLLLRICAKWEKTSRQRPEQTRKTALLCSAREPTVGATALPRRGLGRLPSASAAPPRPARRPRSARRARGGRRASRSGVHSGLCTLASVRPAARGPLSAQSMEGARSPSPGEDLELQALGGQPEEQKPLNGTVQVIPLSVEEPCPAQEKEENPWSSCNKKLIGKCKLWMVIASVFLGLIIVIIISLCLIGVTYIDEDANEILELSSNKTFLVVLKIPEECAAEEEWPHLLMERLTHVYASSPSLSHYFTSVEMTDFSGENATVAFHLQFGVPSEDDGFMKYRMNKELVRGVLLQNLHDQGVSGCETLGLDPASLLLYGESVVVLSQEILSPRVSVKWVVGGRQYEGLPWMGTCPNVAKVFVPLCSLISFIQGLR</sequence>
<dbReference type="GeneID" id="111146385"/>
<feature type="region of interest" description="Disordered" evidence="1">
    <location>
        <begin position="149"/>
        <end position="182"/>
    </location>
</feature>